<dbReference type="Pfam" id="PF07714">
    <property type="entry name" value="PK_Tyr_Ser-Thr"/>
    <property type="match status" value="1"/>
</dbReference>
<organism evidence="2 3">
    <name type="scientific">Anisodus tanguticus</name>
    <dbReference type="NCBI Taxonomy" id="243964"/>
    <lineage>
        <taxon>Eukaryota</taxon>
        <taxon>Viridiplantae</taxon>
        <taxon>Streptophyta</taxon>
        <taxon>Embryophyta</taxon>
        <taxon>Tracheophyta</taxon>
        <taxon>Spermatophyta</taxon>
        <taxon>Magnoliopsida</taxon>
        <taxon>eudicotyledons</taxon>
        <taxon>Gunneridae</taxon>
        <taxon>Pentapetalae</taxon>
        <taxon>asterids</taxon>
        <taxon>lamiids</taxon>
        <taxon>Solanales</taxon>
        <taxon>Solanaceae</taxon>
        <taxon>Solanoideae</taxon>
        <taxon>Hyoscyameae</taxon>
        <taxon>Anisodus</taxon>
    </lineage>
</organism>
<reference evidence="2" key="1">
    <citation type="submission" date="2023-12" db="EMBL/GenBank/DDBJ databases">
        <title>Genome assembly of Anisodus tanguticus.</title>
        <authorList>
            <person name="Wang Y.-J."/>
        </authorList>
    </citation>
    <scope>NUCLEOTIDE SEQUENCE</scope>
    <source>
        <strain evidence="2">KB-2021</strain>
        <tissue evidence="2">Leaf</tissue>
    </source>
</reference>
<dbReference type="Pfam" id="PF08276">
    <property type="entry name" value="PAN_2"/>
    <property type="match status" value="1"/>
</dbReference>
<dbReference type="PANTHER" id="PTHR32444:SF244">
    <property type="entry name" value="RECEPTOR-LIKE SERINE_THREONINE-PROTEIN KINASE"/>
    <property type="match status" value="1"/>
</dbReference>
<keyword evidence="3" id="KW-1185">Reference proteome</keyword>
<dbReference type="PROSITE" id="PS50011">
    <property type="entry name" value="PROTEIN_KINASE_DOM"/>
    <property type="match status" value="1"/>
</dbReference>
<dbReference type="Proteomes" id="UP001291623">
    <property type="component" value="Unassembled WGS sequence"/>
</dbReference>
<evidence type="ECO:0000313" key="3">
    <source>
        <dbReference type="Proteomes" id="UP001291623"/>
    </source>
</evidence>
<gene>
    <name evidence="2" type="ORF">RND71_015228</name>
</gene>
<dbReference type="SUPFAM" id="SSF56112">
    <property type="entry name" value="Protein kinase-like (PK-like)"/>
    <property type="match status" value="1"/>
</dbReference>
<proteinExistence type="predicted"/>
<comment type="caution">
    <text evidence="2">The sequence shown here is derived from an EMBL/GenBank/DDBJ whole genome shotgun (WGS) entry which is preliminary data.</text>
</comment>
<feature type="domain" description="Protein kinase" evidence="1">
    <location>
        <begin position="72"/>
        <end position="125"/>
    </location>
</feature>
<dbReference type="Gene3D" id="3.30.200.20">
    <property type="entry name" value="Phosphorylase Kinase, domain 1"/>
    <property type="match status" value="1"/>
</dbReference>
<accession>A0AAE1S5G1</accession>
<evidence type="ECO:0000259" key="1">
    <source>
        <dbReference type="PROSITE" id="PS50011"/>
    </source>
</evidence>
<dbReference type="GO" id="GO:0005524">
    <property type="term" value="F:ATP binding"/>
    <property type="evidence" value="ECO:0007669"/>
    <property type="project" value="InterPro"/>
</dbReference>
<dbReference type="InterPro" id="IPR001245">
    <property type="entry name" value="Ser-Thr/Tyr_kinase_cat_dom"/>
</dbReference>
<sequence>MAYSNSNIRGEGIGCVLWFGDLIDIRLIPNGGLDLYIRIEASKQGASCLLGSRFNPPKSGPRATVAHATDNFSVNNKLGEGGFGPVYKGTLIDGQEIAVKRLSKCSGQGLNEFKNEVKLIAKLQH</sequence>
<dbReference type="AlphaFoldDB" id="A0AAE1S5G1"/>
<dbReference type="InterPro" id="IPR003609">
    <property type="entry name" value="Pan_app"/>
</dbReference>
<dbReference type="InterPro" id="IPR000719">
    <property type="entry name" value="Prot_kinase_dom"/>
</dbReference>
<dbReference type="InterPro" id="IPR011009">
    <property type="entry name" value="Kinase-like_dom_sf"/>
</dbReference>
<evidence type="ECO:0000313" key="2">
    <source>
        <dbReference type="EMBL" id="KAK4363870.1"/>
    </source>
</evidence>
<dbReference type="PANTHER" id="PTHR32444">
    <property type="entry name" value="BULB-TYPE LECTIN DOMAIN-CONTAINING PROTEIN"/>
    <property type="match status" value="1"/>
</dbReference>
<dbReference type="EMBL" id="JAVYJV010000008">
    <property type="protein sequence ID" value="KAK4363870.1"/>
    <property type="molecule type" value="Genomic_DNA"/>
</dbReference>
<protein>
    <recommendedName>
        <fullName evidence="1">Protein kinase domain-containing protein</fullName>
    </recommendedName>
</protein>
<dbReference type="GO" id="GO:0004672">
    <property type="term" value="F:protein kinase activity"/>
    <property type="evidence" value="ECO:0007669"/>
    <property type="project" value="InterPro"/>
</dbReference>
<name>A0AAE1S5G1_9SOLA</name>